<evidence type="ECO:0000313" key="2">
    <source>
        <dbReference type="EMBL" id="ETN44598.1"/>
    </source>
</evidence>
<dbReference type="EMBL" id="KB822714">
    <property type="protein sequence ID" value="ETN44598.1"/>
    <property type="molecule type" value="Genomic_DNA"/>
</dbReference>
<sequence length="583" mass="63282">MAFCTFWTVLLLSGSFTGAVPSLSRALPKLKRASGITSFLVEPESTFFSTANVAYSSTLNIDASDGDLWPTTWADDGSLYTANGDGRGFSADQADFGDIVMNRLDGTPETGITGMRLASGTALGPVWTPGSYNRKPTGIVAVDGDEDGHDELYLAVQDLNNGTAGPGGGPTGDAFNEAPAASILRSTDYGVTWTPTGKAMFSNHVFTTVFFLDFGQSNSHASVLGANDAKYVYAYGLDNNWRDSVNNAVPDPQDLYLGRAPISSIQDITTWEFFSGTASSPAWDSDINARRSVLHDNRREYPGGTTTDGFSIISQGSVVYNAPLDRYIYSSWSDYSFEFYEAPQPWGPFTLFHHKDFGPTPWFGMNTTTPKNGGYATTIPSKFISADGMDMWVQSNWFVGAAAGSDWNYCFSLRPLVVTRYGGSAARPTNQASDDTNLARADDTVAIDKTSHYGHLLYLNNGDTTYSEDSWDNTTKPLDRWGYTWPMPVNTNRVVYTTGDSFPDGGYFSANLTVQVRQNLQWTDVAGLKIDPPYPYSAAANPQQRFTFTFDDVVGDGVQIIGVPGGTSSFTSVAELEVYYGAS</sequence>
<organism evidence="2 3">
    <name type="scientific">Cyphellophora europaea (strain CBS 101466)</name>
    <name type="common">Phialophora europaea</name>
    <dbReference type="NCBI Taxonomy" id="1220924"/>
    <lineage>
        <taxon>Eukaryota</taxon>
        <taxon>Fungi</taxon>
        <taxon>Dikarya</taxon>
        <taxon>Ascomycota</taxon>
        <taxon>Pezizomycotina</taxon>
        <taxon>Eurotiomycetes</taxon>
        <taxon>Chaetothyriomycetidae</taxon>
        <taxon>Chaetothyriales</taxon>
        <taxon>Cyphellophoraceae</taxon>
        <taxon>Cyphellophora</taxon>
    </lineage>
</organism>
<dbReference type="eggNOG" id="ENOG502SX73">
    <property type="taxonomic scope" value="Eukaryota"/>
</dbReference>
<dbReference type="HOGENOM" id="CLU_465331_0_0_1"/>
<name>W2S991_CYPE1</name>
<dbReference type="AlphaFoldDB" id="W2S991"/>
<dbReference type="GeneID" id="19977607"/>
<reference evidence="2 3" key="1">
    <citation type="submission" date="2013-03" db="EMBL/GenBank/DDBJ databases">
        <title>The Genome Sequence of Phialophora europaea CBS 101466.</title>
        <authorList>
            <consortium name="The Broad Institute Genomics Platform"/>
            <person name="Cuomo C."/>
            <person name="de Hoog S."/>
            <person name="Gorbushina A."/>
            <person name="Walker B."/>
            <person name="Young S.K."/>
            <person name="Zeng Q."/>
            <person name="Gargeya S."/>
            <person name="Fitzgerald M."/>
            <person name="Haas B."/>
            <person name="Abouelleil A."/>
            <person name="Allen A.W."/>
            <person name="Alvarado L."/>
            <person name="Arachchi H.M."/>
            <person name="Berlin A.M."/>
            <person name="Chapman S.B."/>
            <person name="Gainer-Dewar J."/>
            <person name="Goldberg J."/>
            <person name="Griggs A."/>
            <person name="Gujja S."/>
            <person name="Hansen M."/>
            <person name="Howarth C."/>
            <person name="Imamovic A."/>
            <person name="Ireland A."/>
            <person name="Larimer J."/>
            <person name="McCowan C."/>
            <person name="Murphy C."/>
            <person name="Pearson M."/>
            <person name="Poon T.W."/>
            <person name="Priest M."/>
            <person name="Roberts A."/>
            <person name="Saif S."/>
            <person name="Shea T."/>
            <person name="Sisk P."/>
            <person name="Sykes S."/>
            <person name="Wortman J."/>
            <person name="Nusbaum C."/>
            <person name="Birren B."/>
        </authorList>
    </citation>
    <scope>NUCLEOTIDE SEQUENCE [LARGE SCALE GENOMIC DNA]</scope>
    <source>
        <strain evidence="2 3">CBS 101466</strain>
    </source>
</reference>
<accession>W2S991</accession>
<dbReference type="OrthoDB" id="4537919at2759"/>
<keyword evidence="1" id="KW-0732">Signal</keyword>
<protein>
    <recommendedName>
        <fullName evidence="4">DUF4185 domain-containing protein</fullName>
    </recommendedName>
</protein>
<feature type="chain" id="PRO_5004824398" description="DUF4185 domain-containing protein" evidence="1">
    <location>
        <begin position="20"/>
        <end position="583"/>
    </location>
</feature>
<keyword evidence="3" id="KW-1185">Reference proteome</keyword>
<evidence type="ECO:0008006" key="4">
    <source>
        <dbReference type="Google" id="ProtNLM"/>
    </source>
</evidence>
<dbReference type="Proteomes" id="UP000030752">
    <property type="component" value="Unassembled WGS sequence"/>
</dbReference>
<dbReference type="RefSeq" id="XP_008713161.1">
    <property type="nucleotide sequence ID" value="XM_008714939.1"/>
</dbReference>
<dbReference type="VEuPathDB" id="FungiDB:HMPREF1541_10268"/>
<evidence type="ECO:0000256" key="1">
    <source>
        <dbReference type="SAM" id="SignalP"/>
    </source>
</evidence>
<evidence type="ECO:0000313" key="3">
    <source>
        <dbReference type="Proteomes" id="UP000030752"/>
    </source>
</evidence>
<feature type="signal peptide" evidence="1">
    <location>
        <begin position="1"/>
        <end position="19"/>
    </location>
</feature>
<proteinExistence type="predicted"/>
<gene>
    <name evidence="2" type="ORF">HMPREF1541_10268</name>
</gene>
<dbReference type="InParanoid" id="W2S991"/>